<gene>
    <name evidence="2" type="ORF">Tci_855537</name>
</gene>
<feature type="non-terminal residue" evidence="2">
    <location>
        <position position="272"/>
    </location>
</feature>
<evidence type="ECO:0000256" key="1">
    <source>
        <dbReference type="SAM" id="MobiDB-lite"/>
    </source>
</evidence>
<feature type="region of interest" description="Disordered" evidence="1">
    <location>
        <begin position="238"/>
        <end position="272"/>
    </location>
</feature>
<evidence type="ECO:0000313" key="2">
    <source>
        <dbReference type="EMBL" id="GFC83567.1"/>
    </source>
</evidence>
<dbReference type="AlphaFoldDB" id="A0A699RES2"/>
<name>A0A699RES2_TANCI</name>
<feature type="compositionally biased region" description="Polar residues" evidence="1">
    <location>
        <begin position="115"/>
        <end position="129"/>
    </location>
</feature>
<comment type="caution">
    <text evidence="2">The sequence shown here is derived from an EMBL/GenBank/DDBJ whole genome shotgun (WGS) entry which is preliminary data.</text>
</comment>
<accession>A0A699RES2</accession>
<organism evidence="2">
    <name type="scientific">Tanacetum cinerariifolium</name>
    <name type="common">Dalmatian daisy</name>
    <name type="synonym">Chrysanthemum cinerariifolium</name>
    <dbReference type="NCBI Taxonomy" id="118510"/>
    <lineage>
        <taxon>Eukaryota</taxon>
        <taxon>Viridiplantae</taxon>
        <taxon>Streptophyta</taxon>
        <taxon>Embryophyta</taxon>
        <taxon>Tracheophyta</taxon>
        <taxon>Spermatophyta</taxon>
        <taxon>Magnoliopsida</taxon>
        <taxon>eudicotyledons</taxon>
        <taxon>Gunneridae</taxon>
        <taxon>Pentapetalae</taxon>
        <taxon>asterids</taxon>
        <taxon>campanulids</taxon>
        <taxon>Asterales</taxon>
        <taxon>Asteraceae</taxon>
        <taxon>Asteroideae</taxon>
        <taxon>Anthemideae</taxon>
        <taxon>Anthemidinae</taxon>
        <taxon>Tanacetum</taxon>
    </lineage>
</organism>
<feature type="compositionally biased region" description="Basic residues" evidence="1">
    <location>
        <begin position="260"/>
        <end position="272"/>
    </location>
</feature>
<feature type="region of interest" description="Disordered" evidence="1">
    <location>
        <begin position="107"/>
        <end position="141"/>
    </location>
</feature>
<protein>
    <submittedName>
        <fullName evidence="2">Uncharacterized protein</fullName>
    </submittedName>
</protein>
<proteinExistence type="predicted"/>
<reference evidence="2" key="1">
    <citation type="journal article" date="2019" name="Sci. Rep.">
        <title>Draft genome of Tanacetum cinerariifolium, the natural source of mosquito coil.</title>
        <authorList>
            <person name="Yamashiro T."/>
            <person name="Shiraishi A."/>
            <person name="Satake H."/>
            <person name="Nakayama K."/>
        </authorList>
    </citation>
    <scope>NUCLEOTIDE SEQUENCE</scope>
</reference>
<dbReference type="EMBL" id="BKCJ011090175">
    <property type="protein sequence ID" value="GFC83567.1"/>
    <property type="molecule type" value="Genomic_DNA"/>
</dbReference>
<feature type="non-terminal residue" evidence="2">
    <location>
        <position position="1"/>
    </location>
</feature>
<sequence length="272" mass="30837">LGYDTQVFTSFMFDYDEMFSSKIDDSLPASPIYDRYQSEEGYHVVPSPYTGTFMPHKPDLVFHDAPTVNETVHAAFNVELSPTKPDKDLSHTHRPSALIIEDWVSDSEDEYEAEPSQNDPSFVQPTEQVKTPRPHVKPVEHPIPTANLKTAIPKPKTYGNSRNRKACFVCNSLTHLIKDCDYYEKKMAQTPDRNHAQRENHQHYATLTHPNPQRHVVPTAVLTKSKLVPLTAARPVTSAVPQPHVTRPRPAKTVVTKPHSPPRRTINRRPSP</sequence>